<dbReference type="Proteomes" id="UP001183410">
    <property type="component" value="Unassembled WGS sequence"/>
</dbReference>
<dbReference type="EMBL" id="JAVREO010000001">
    <property type="protein sequence ID" value="MDT0265000.1"/>
    <property type="molecule type" value="Genomic_DNA"/>
</dbReference>
<reference evidence="2" key="1">
    <citation type="submission" date="2023-07" db="EMBL/GenBank/DDBJ databases">
        <title>30 novel species of actinomycetes from the DSMZ collection.</title>
        <authorList>
            <person name="Nouioui I."/>
        </authorList>
    </citation>
    <scope>NUCLEOTIDE SEQUENCE [LARGE SCALE GENOMIC DNA]</scope>
    <source>
        <strain evidence="2">DSM 44915</strain>
    </source>
</reference>
<keyword evidence="2" id="KW-1185">Reference proteome</keyword>
<dbReference type="RefSeq" id="WP_311663822.1">
    <property type="nucleotide sequence ID" value="NZ_JAVREO010000001.1"/>
</dbReference>
<comment type="caution">
    <text evidence="1">The sequence shown here is derived from an EMBL/GenBank/DDBJ whole genome shotgun (WGS) entry which is preliminary data.</text>
</comment>
<evidence type="ECO:0000313" key="1">
    <source>
        <dbReference type="EMBL" id="MDT0265000.1"/>
    </source>
</evidence>
<organism evidence="1 2">
    <name type="scientific">Streptomyces chisholmiae</name>
    <dbReference type="NCBI Taxonomy" id="3075540"/>
    <lineage>
        <taxon>Bacteria</taxon>
        <taxon>Bacillati</taxon>
        <taxon>Actinomycetota</taxon>
        <taxon>Actinomycetes</taxon>
        <taxon>Kitasatosporales</taxon>
        <taxon>Streptomycetaceae</taxon>
        <taxon>Streptomyces</taxon>
    </lineage>
</organism>
<protein>
    <submittedName>
        <fullName evidence="1">Uncharacterized protein</fullName>
    </submittedName>
</protein>
<accession>A0ABU2JJ37</accession>
<name>A0ABU2JJ37_9ACTN</name>
<proteinExistence type="predicted"/>
<sequence>MSSDFEDRLLTELKREVVRAAADEPRRAPGRGRFVTPGRAVAGLATATAAAAAVLVLPGGGAGPAYAVEPDGAGGVEVRLTDWPRGEAEIDAFLAELADAGVASVYNPPAGYHCQPFPDGLFVGVSRMEVGEYLPELEEHARDNPLGGARLLHPVAQDPPAPTVVTGDENGISYVRAGDNEFPEDVTYRLEEGDTVLLVDQPTFGSIAFVDGACADVPTE</sequence>
<evidence type="ECO:0000313" key="2">
    <source>
        <dbReference type="Proteomes" id="UP001183410"/>
    </source>
</evidence>
<gene>
    <name evidence="1" type="ORF">RM844_01720</name>
</gene>